<comment type="caution">
    <text evidence="1">The sequence shown here is derived from an EMBL/GenBank/DDBJ whole genome shotgun (WGS) entry which is preliminary data.</text>
</comment>
<organism evidence="1 2">
    <name type="scientific">Biomphalaria pfeifferi</name>
    <name type="common">Bloodfluke planorb</name>
    <name type="synonym">Freshwater snail</name>
    <dbReference type="NCBI Taxonomy" id="112525"/>
    <lineage>
        <taxon>Eukaryota</taxon>
        <taxon>Metazoa</taxon>
        <taxon>Spiralia</taxon>
        <taxon>Lophotrochozoa</taxon>
        <taxon>Mollusca</taxon>
        <taxon>Gastropoda</taxon>
        <taxon>Heterobranchia</taxon>
        <taxon>Euthyneura</taxon>
        <taxon>Panpulmonata</taxon>
        <taxon>Hygrophila</taxon>
        <taxon>Lymnaeoidea</taxon>
        <taxon>Planorbidae</taxon>
        <taxon>Biomphalaria</taxon>
    </lineage>
</organism>
<accession>A0AAD8BU72</accession>
<dbReference type="Proteomes" id="UP001233172">
    <property type="component" value="Unassembled WGS sequence"/>
</dbReference>
<sequence>STYTSRSRRRRIEWSEKLTSLYKMPRDVHKKIMDDFFSQLTHYLNGEGRSGTTEIIEGFFRHLFPLVYDYVIVDSSKTAHGGREFHALPDEPLHRCGTLWQPAGAPREESLVRFPAR</sequence>
<proteinExistence type="predicted"/>
<evidence type="ECO:0000313" key="2">
    <source>
        <dbReference type="Proteomes" id="UP001233172"/>
    </source>
</evidence>
<feature type="non-terminal residue" evidence="1">
    <location>
        <position position="1"/>
    </location>
</feature>
<gene>
    <name evidence="1" type="ORF">Bpfe_009455</name>
</gene>
<name>A0AAD8BU72_BIOPF</name>
<reference evidence="1" key="1">
    <citation type="journal article" date="2023" name="PLoS Negl. Trop. Dis.">
        <title>A genome sequence for Biomphalaria pfeifferi, the major vector snail for the human-infecting parasite Schistosoma mansoni.</title>
        <authorList>
            <person name="Bu L."/>
            <person name="Lu L."/>
            <person name="Laidemitt M.R."/>
            <person name="Zhang S.M."/>
            <person name="Mutuku M."/>
            <person name="Mkoji G."/>
            <person name="Steinauer M."/>
            <person name="Loker E.S."/>
        </authorList>
    </citation>
    <scope>NUCLEOTIDE SEQUENCE</scope>
    <source>
        <strain evidence="1">KasaAsao</strain>
    </source>
</reference>
<keyword evidence="2" id="KW-1185">Reference proteome</keyword>
<reference evidence="1" key="2">
    <citation type="submission" date="2023-04" db="EMBL/GenBank/DDBJ databases">
        <authorList>
            <person name="Bu L."/>
            <person name="Lu L."/>
            <person name="Laidemitt M.R."/>
            <person name="Zhang S.M."/>
            <person name="Mutuku M."/>
            <person name="Mkoji G."/>
            <person name="Steinauer M."/>
            <person name="Loker E.S."/>
        </authorList>
    </citation>
    <scope>NUCLEOTIDE SEQUENCE</scope>
    <source>
        <strain evidence="1">KasaAsao</strain>
        <tissue evidence="1">Whole Snail</tissue>
    </source>
</reference>
<dbReference type="EMBL" id="JASAOG010000032">
    <property type="protein sequence ID" value="KAK0060927.1"/>
    <property type="molecule type" value="Genomic_DNA"/>
</dbReference>
<dbReference type="AlphaFoldDB" id="A0AAD8BU72"/>
<evidence type="ECO:0000313" key="1">
    <source>
        <dbReference type="EMBL" id="KAK0060927.1"/>
    </source>
</evidence>
<protein>
    <submittedName>
        <fullName evidence="1">Glypican-5</fullName>
    </submittedName>
</protein>